<keyword evidence="6" id="KW-1185">Reference proteome</keyword>
<keyword evidence="3" id="KW-0378">Hydrolase</keyword>
<dbReference type="PANTHER" id="PTHR47967:SF128">
    <property type="entry name" value="ASPARTIC PROTEINASE CDR1-LIKE"/>
    <property type="match status" value="1"/>
</dbReference>
<dbReference type="Pfam" id="PF14543">
    <property type="entry name" value="TAXi_N"/>
    <property type="match status" value="1"/>
</dbReference>
<accession>A0ABP0UKN3</accession>
<dbReference type="InterPro" id="IPR032861">
    <property type="entry name" value="TAXi_N"/>
</dbReference>
<dbReference type="InterPro" id="IPR051708">
    <property type="entry name" value="Plant_Aspart_Prot_A1"/>
</dbReference>
<comment type="similarity">
    <text evidence="1">Belongs to the peptidase A1 family.</text>
</comment>
<dbReference type="SUPFAM" id="SSF50630">
    <property type="entry name" value="Acid proteases"/>
    <property type="match status" value="1"/>
</dbReference>
<sequence>MAVSVGTPPRQFIVNIDTGIDLVWLNCKPCIQCIVNATDKPFDPTQSTSYREASCTDAACTGFPHRQSSCGSTGACGYTYRYGDGGDSTYTSGIIAYETGGIIFDSRTTLNLLIDVAYDAVVQEFASQYDLPVVSIPPYVCFNVSNTTASTIVPNIVFYLQSVSDVERVDFVLSLENVFLRYSETVECLTILSHNPPSAMIIGNTAQANHEMVFDRANGQIGWASTTCT</sequence>
<evidence type="ECO:0000259" key="4">
    <source>
        <dbReference type="PROSITE" id="PS51767"/>
    </source>
</evidence>
<keyword evidence="2" id="KW-0645">Protease</keyword>
<evidence type="ECO:0000256" key="2">
    <source>
        <dbReference type="ARBA" id="ARBA00022670"/>
    </source>
</evidence>
<evidence type="ECO:0000313" key="5">
    <source>
        <dbReference type="EMBL" id="CAK9223591.1"/>
    </source>
</evidence>
<reference evidence="5" key="1">
    <citation type="submission" date="2024-02" db="EMBL/GenBank/DDBJ databases">
        <authorList>
            <consortium name="ELIXIR-Norway"/>
            <consortium name="Elixir Norway"/>
        </authorList>
    </citation>
    <scope>NUCLEOTIDE SEQUENCE</scope>
</reference>
<dbReference type="PROSITE" id="PS51767">
    <property type="entry name" value="PEPTIDASE_A1"/>
    <property type="match status" value="1"/>
</dbReference>
<dbReference type="InterPro" id="IPR021109">
    <property type="entry name" value="Peptidase_aspartic_dom_sf"/>
</dbReference>
<organism evidence="5 6">
    <name type="scientific">Sphagnum troendelagicum</name>
    <dbReference type="NCBI Taxonomy" id="128251"/>
    <lineage>
        <taxon>Eukaryota</taxon>
        <taxon>Viridiplantae</taxon>
        <taxon>Streptophyta</taxon>
        <taxon>Embryophyta</taxon>
        <taxon>Bryophyta</taxon>
        <taxon>Sphagnophytina</taxon>
        <taxon>Sphagnopsida</taxon>
        <taxon>Sphagnales</taxon>
        <taxon>Sphagnaceae</taxon>
        <taxon>Sphagnum</taxon>
    </lineage>
</organism>
<evidence type="ECO:0000256" key="1">
    <source>
        <dbReference type="ARBA" id="ARBA00007447"/>
    </source>
</evidence>
<protein>
    <recommendedName>
        <fullName evidence="4">Peptidase A1 domain-containing protein</fullName>
    </recommendedName>
</protein>
<evidence type="ECO:0000313" key="6">
    <source>
        <dbReference type="Proteomes" id="UP001497512"/>
    </source>
</evidence>
<gene>
    <name evidence="5" type="ORF">CSSPTR1EN2_LOCUS16908</name>
</gene>
<dbReference type="Proteomes" id="UP001497512">
    <property type="component" value="Chromosome 4"/>
</dbReference>
<dbReference type="Gene3D" id="2.40.70.10">
    <property type="entry name" value="Acid Proteases"/>
    <property type="match status" value="2"/>
</dbReference>
<evidence type="ECO:0000256" key="3">
    <source>
        <dbReference type="ARBA" id="ARBA00022801"/>
    </source>
</evidence>
<proteinExistence type="inferred from homology"/>
<dbReference type="PANTHER" id="PTHR47967">
    <property type="entry name" value="OS07G0603500 PROTEIN-RELATED"/>
    <property type="match status" value="1"/>
</dbReference>
<feature type="domain" description="Peptidase A1" evidence="4">
    <location>
        <begin position="1"/>
        <end position="229"/>
    </location>
</feature>
<name>A0ABP0UKN3_9BRYO</name>
<dbReference type="InterPro" id="IPR033121">
    <property type="entry name" value="PEPTIDASE_A1"/>
</dbReference>
<dbReference type="EMBL" id="OZ019896">
    <property type="protein sequence ID" value="CAK9223591.1"/>
    <property type="molecule type" value="Genomic_DNA"/>
</dbReference>